<feature type="domain" description="UDP-N-acetylglucosamine 2-epimerase" evidence="1">
    <location>
        <begin position="48"/>
        <end position="92"/>
    </location>
</feature>
<dbReference type="InterPro" id="IPR029767">
    <property type="entry name" value="WecB-like"/>
</dbReference>
<dbReference type="PANTHER" id="PTHR43174">
    <property type="entry name" value="UDP-N-ACETYLGLUCOSAMINE 2-EPIMERASE"/>
    <property type="match status" value="1"/>
</dbReference>
<dbReference type="InterPro" id="IPR003331">
    <property type="entry name" value="UDP_GlcNAc_Epimerase_2_dom"/>
</dbReference>
<reference evidence="2" key="1">
    <citation type="journal article" date="2014" name="Front. Microbiol.">
        <title>High frequency of phylogenetically diverse reductive dehalogenase-homologous genes in deep subseafloor sedimentary metagenomes.</title>
        <authorList>
            <person name="Kawai M."/>
            <person name="Futagami T."/>
            <person name="Toyoda A."/>
            <person name="Takaki Y."/>
            <person name="Nishi S."/>
            <person name="Hori S."/>
            <person name="Arai W."/>
            <person name="Tsubouchi T."/>
            <person name="Morono Y."/>
            <person name="Uchiyama I."/>
            <person name="Ito T."/>
            <person name="Fujiyama A."/>
            <person name="Inagaki F."/>
            <person name="Takami H."/>
        </authorList>
    </citation>
    <scope>NUCLEOTIDE SEQUENCE</scope>
    <source>
        <strain evidence="2">Expedition CK06-06</strain>
    </source>
</reference>
<dbReference type="AlphaFoldDB" id="X1A661"/>
<proteinExistence type="predicted"/>
<evidence type="ECO:0000259" key="1">
    <source>
        <dbReference type="Pfam" id="PF02350"/>
    </source>
</evidence>
<comment type="caution">
    <text evidence="2">The sequence shown here is derived from an EMBL/GenBank/DDBJ whole genome shotgun (WGS) entry which is preliminary data.</text>
</comment>
<sequence length="93" mass="10575">MRLLEDIGEKPTNTISKKIRLAKGKKIKYAIVLGTRPEIIKMAPIIKELERQGLDHIIVHSGQHYSLHMDSAIFEDLNLPKPDYNLKVGSNSR</sequence>
<dbReference type="Gene3D" id="3.40.50.2000">
    <property type="entry name" value="Glycogen Phosphorylase B"/>
    <property type="match status" value="1"/>
</dbReference>
<name>X1A661_9ZZZZ</name>
<feature type="non-terminal residue" evidence="2">
    <location>
        <position position="93"/>
    </location>
</feature>
<accession>X1A661</accession>
<dbReference type="PANTHER" id="PTHR43174:SF1">
    <property type="entry name" value="UDP-N-ACETYLGLUCOSAMINE 2-EPIMERASE"/>
    <property type="match status" value="1"/>
</dbReference>
<dbReference type="EMBL" id="BART01012127">
    <property type="protein sequence ID" value="GAG77229.1"/>
    <property type="molecule type" value="Genomic_DNA"/>
</dbReference>
<dbReference type="SUPFAM" id="SSF53756">
    <property type="entry name" value="UDP-Glycosyltransferase/glycogen phosphorylase"/>
    <property type="match status" value="1"/>
</dbReference>
<protein>
    <recommendedName>
        <fullName evidence="1">UDP-N-acetylglucosamine 2-epimerase domain-containing protein</fullName>
    </recommendedName>
</protein>
<dbReference type="Pfam" id="PF02350">
    <property type="entry name" value="Epimerase_2"/>
    <property type="match status" value="1"/>
</dbReference>
<gene>
    <name evidence="2" type="ORF">S01H4_25474</name>
</gene>
<organism evidence="2">
    <name type="scientific">marine sediment metagenome</name>
    <dbReference type="NCBI Taxonomy" id="412755"/>
    <lineage>
        <taxon>unclassified sequences</taxon>
        <taxon>metagenomes</taxon>
        <taxon>ecological metagenomes</taxon>
    </lineage>
</organism>
<evidence type="ECO:0000313" key="2">
    <source>
        <dbReference type="EMBL" id="GAG77229.1"/>
    </source>
</evidence>